<dbReference type="InterPro" id="IPR003781">
    <property type="entry name" value="CoA-bd"/>
</dbReference>
<feature type="domain" description="N-acetyltransferase" evidence="6">
    <location>
        <begin position="737"/>
        <end position="895"/>
    </location>
</feature>
<dbReference type="InterPro" id="IPR032875">
    <property type="entry name" value="Succ_CoA_lig_flav_dom"/>
</dbReference>
<evidence type="ECO:0000256" key="5">
    <source>
        <dbReference type="ARBA" id="ARBA00060888"/>
    </source>
</evidence>
<keyword evidence="3" id="KW-0547">Nucleotide-binding</keyword>
<keyword evidence="2" id="KW-0436">Ligase</keyword>
<dbReference type="Pfam" id="PF13380">
    <property type="entry name" value="CoA_binding_2"/>
    <property type="match status" value="1"/>
</dbReference>
<keyword evidence="4" id="KW-0067">ATP-binding</keyword>
<dbReference type="Pfam" id="PF19045">
    <property type="entry name" value="Ligase_CoA_2"/>
    <property type="match status" value="1"/>
</dbReference>
<evidence type="ECO:0000313" key="7">
    <source>
        <dbReference type="EMBL" id="RAU21194.1"/>
    </source>
</evidence>
<dbReference type="Gene3D" id="3.40.50.720">
    <property type="entry name" value="NAD(P)-binding Rossmann-like Domain"/>
    <property type="match status" value="1"/>
</dbReference>
<keyword evidence="8" id="KW-1185">Reference proteome</keyword>
<dbReference type="Proteomes" id="UP000251075">
    <property type="component" value="Unassembled WGS sequence"/>
</dbReference>
<dbReference type="OrthoDB" id="9807426at2"/>
<dbReference type="InterPro" id="IPR016102">
    <property type="entry name" value="Succinyl-CoA_synth-like"/>
</dbReference>
<evidence type="ECO:0000256" key="3">
    <source>
        <dbReference type="ARBA" id="ARBA00022741"/>
    </source>
</evidence>
<dbReference type="Pfam" id="PF13607">
    <property type="entry name" value="Succ_CoA_lig"/>
    <property type="match status" value="1"/>
</dbReference>
<dbReference type="RefSeq" id="WP_112146025.1">
    <property type="nucleotide sequence ID" value="NZ_PGTO01000012.1"/>
</dbReference>
<reference evidence="7 8" key="1">
    <citation type="submission" date="2017-11" db="EMBL/GenBank/DDBJ databases">
        <title>Draft genome sequence of magnetotactic bacterium Magnetospirillum kuznetsovii LBB-42.</title>
        <authorList>
            <person name="Grouzdev D.S."/>
            <person name="Rysina M.S."/>
            <person name="Baslerov R.V."/>
            <person name="Koziaeva V."/>
        </authorList>
    </citation>
    <scope>NUCLEOTIDE SEQUENCE [LARGE SCALE GENOMIC DNA]</scope>
    <source>
        <strain evidence="7 8">LBB-42</strain>
    </source>
</reference>
<dbReference type="InterPro" id="IPR000182">
    <property type="entry name" value="GNAT_dom"/>
</dbReference>
<dbReference type="Gene3D" id="3.30.470.20">
    <property type="entry name" value="ATP-grasp fold, B domain"/>
    <property type="match status" value="1"/>
</dbReference>
<evidence type="ECO:0000256" key="1">
    <source>
        <dbReference type="ARBA" id="ARBA00022532"/>
    </source>
</evidence>
<dbReference type="PANTHER" id="PTHR43334">
    <property type="entry name" value="ACETATE--COA LIGASE [ADP-FORMING]"/>
    <property type="match status" value="1"/>
</dbReference>
<dbReference type="PANTHER" id="PTHR43334:SF1">
    <property type="entry name" value="3-HYDROXYPROPIONATE--COA LIGASE [ADP-FORMING]"/>
    <property type="match status" value="1"/>
</dbReference>
<dbReference type="EMBL" id="PGTO01000012">
    <property type="protein sequence ID" value="RAU21194.1"/>
    <property type="molecule type" value="Genomic_DNA"/>
</dbReference>
<dbReference type="InterPro" id="IPR051538">
    <property type="entry name" value="Acyl-CoA_Synth/Transferase"/>
</dbReference>
<dbReference type="Pfam" id="PF00583">
    <property type="entry name" value="Acetyltransf_1"/>
    <property type="match status" value="1"/>
</dbReference>
<dbReference type="PROSITE" id="PS51186">
    <property type="entry name" value="GNAT"/>
    <property type="match status" value="1"/>
</dbReference>
<dbReference type="InterPro" id="IPR016181">
    <property type="entry name" value="Acyl_CoA_acyltransferase"/>
</dbReference>
<dbReference type="InterPro" id="IPR043938">
    <property type="entry name" value="Ligase_CoA_dom"/>
</dbReference>
<organism evidence="7 8">
    <name type="scientific">Paramagnetospirillum kuznetsovii</name>
    <dbReference type="NCBI Taxonomy" id="2053833"/>
    <lineage>
        <taxon>Bacteria</taxon>
        <taxon>Pseudomonadati</taxon>
        <taxon>Pseudomonadota</taxon>
        <taxon>Alphaproteobacteria</taxon>
        <taxon>Rhodospirillales</taxon>
        <taxon>Magnetospirillaceae</taxon>
        <taxon>Paramagnetospirillum</taxon>
    </lineage>
</organism>
<dbReference type="GO" id="GO:0005524">
    <property type="term" value="F:ATP binding"/>
    <property type="evidence" value="ECO:0007669"/>
    <property type="project" value="UniProtKB-KW"/>
</dbReference>
<dbReference type="SUPFAM" id="SSF55729">
    <property type="entry name" value="Acyl-CoA N-acyltransferases (Nat)"/>
    <property type="match status" value="1"/>
</dbReference>
<accession>A0A364NVS7</accession>
<dbReference type="Gene3D" id="3.40.50.261">
    <property type="entry name" value="Succinyl-CoA synthetase domains"/>
    <property type="match status" value="2"/>
</dbReference>
<keyword evidence="1" id="KW-0816">Tricarboxylic acid cycle</keyword>
<dbReference type="Gene3D" id="3.30.1490.20">
    <property type="entry name" value="ATP-grasp fold, A domain"/>
    <property type="match status" value="1"/>
</dbReference>
<proteinExistence type="inferred from homology"/>
<dbReference type="SMART" id="SM00881">
    <property type="entry name" value="CoA_binding"/>
    <property type="match status" value="1"/>
</dbReference>
<dbReference type="SUPFAM" id="SSF51735">
    <property type="entry name" value="NAD(P)-binding Rossmann-fold domains"/>
    <property type="match status" value="1"/>
</dbReference>
<evidence type="ECO:0000256" key="2">
    <source>
        <dbReference type="ARBA" id="ARBA00022598"/>
    </source>
</evidence>
<dbReference type="Gene3D" id="3.40.630.30">
    <property type="match status" value="1"/>
</dbReference>
<comment type="caution">
    <text evidence="7">The sequence shown here is derived from an EMBL/GenBank/DDBJ whole genome shotgun (WGS) entry which is preliminary data.</text>
</comment>
<sequence>MSTRNLKALFRPKSIAVIGASNAPKSIGALVMRNLLRSEFAGPVMPVTPDHPSVAGVLAYPDVACLPQAPDLALVCVQKPETIPGILSTLAERGTKAACIMTAGLHLVRNDDGTTKLDEALAVAQANDMRLLGPNSMGILVPSIGLNASYAHESALPGKLAFVSQSGALCTAVLDWARDKEIGFSHFIHLGDTEGVDFGDVLDYLGSDPMTRAILLYVETIHERRGFMSAARAAARNKPVLAIKAGRSREGARAAASHTGALAGSDAVFDAAMRRAGMLRVHDIEEIFGAVETLARARPMKGKRLAVLTNGGGIGVIAADDLSEMGGELAALPDDVIEKLDAILPLNWSHGNPVDIGGDADGERYVKTLNILTDSKLVDAVLVMHAPTALSDPSDVAVAVIKCCKDKPRANVMTCWVGATAVSHARHMFSGAGIPTYDTPRAAIQAFTHLIQYRKNQELLMEVPNSAPTDFIPDTRRARFLIESALSKGGGTLNEHEAKSVLEAYGIPTVETHVAPTPAMAGRIARGMNGPVALKILSPQILHKSDVGGVMLNLQGDFEVEKAAHQMLDRVKEVYPEATIEGFTVQTMARRPGAVELIAGVATDPVFGPVLMFGQGGIAVEVIADRAMALPPLNMNLAAEVISRTRVSRLLEGYRGRPPANRQAIQLTLVQLSQLVIDFPEIIELDINPLFADAQGVLALDARITVAAARPGTERLAIRPYPKELEEWFTMTDGRKTLLRPIRPEDEPNHHVFLSKLTPEDIRFRFFGLVHELPHTEMARLTQIDYDREMAFIGEVDGPDGTKETLGVVRTVTDPDNEKAEFAIVVRSDLKGSGLGKRLLVKMIEYCRSRGTHGIAGQVLRDNPRMLKFVQHLGFIPTRTIDGDIVEVELDLHKEPPTGPDPTA</sequence>
<dbReference type="InterPro" id="IPR013815">
    <property type="entry name" value="ATP_grasp_subdomain_1"/>
</dbReference>
<evidence type="ECO:0000313" key="8">
    <source>
        <dbReference type="Proteomes" id="UP000251075"/>
    </source>
</evidence>
<protein>
    <submittedName>
        <fullName evidence="7">GNAT family N-acetyltransferase</fullName>
    </submittedName>
</protein>
<dbReference type="GO" id="GO:0043758">
    <property type="term" value="F:acetate-CoA ligase (ADP-forming) activity"/>
    <property type="evidence" value="ECO:0007669"/>
    <property type="project" value="InterPro"/>
</dbReference>
<dbReference type="InterPro" id="IPR036291">
    <property type="entry name" value="NAD(P)-bd_dom_sf"/>
</dbReference>
<dbReference type="Pfam" id="PF13549">
    <property type="entry name" value="ATP-grasp_5"/>
    <property type="match status" value="1"/>
</dbReference>
<gene>
    <name evidence="7" type="ORF">CU669_14690</name>
</gene>
<evidence type="ECO:0000256" key="4">
    <source>
        <dbReference type="ARBA" id="ARBA00022840"/>
    </source>
</evidence>
<dbReference type="SUPFAM" id="SSF56059">
    <property type="entry name" value="Glutathione synthetase ATP-binding domain-like"/>
    <property type="match status" value="1"/>
</dbReference>
<dbReference type="SUPFAM" id="SSF52210">
    <property type="entry name" value="Succinyl-CoA synthetase domains"/>
    <property type="match status" value="2"/>
</dbReference>
<name>A0A364NVS7_9PROT</name>
<keyword evidence="7" id="KW-0808">Transferase</keyword>
<evidence type="ECO:0000259" key="6">
    <source>
        <dbReference type="PROSITE" id="PS51186"/>
    </source>
</evidence>
<dbReference type="AlphaFoldDB" id="A0A364NVS7"/>
<dbReference type="GO" id="GO:0006099">
    <property type="term" value="P:tricarboxylic acid cycle"/>
    <property type="evidence" value="ECO:0007669"/>
    <property type="project" value="UniProtKB-KW"/>
</dbReference>
<dbReference type="GO" id="GO:0016747">
    <property type="term" value="F:acyltransferase activity, transferring groups other than amino-acyl groups"/>
    <property type="evidence" value="ECO:0007669"/>
    <property type="project" value="InterPro"/>
</dbReference>
<comment type="similarity">
    <text evidence="5">In the N-terminal section; belongs to the acetate CoA ligase alpha subunit family.</text>
</comment>
<dbReference type="FunFam" id="3.30.1490.20:FF:000020">
    <property type="entry name" value="Protein lysine acetyltransferase"/>
    <property type="match status" value="1"/>
</dbReference>